<keyword evidence="3" id="KW-0479">Metal-binding</keyword>
<comment type="similarity">
    <text evidence="1">Belongs to the archease family.</text>
</comment>
<dbReference type="Pfam" id="PF01951">
    <property type="entry name" value="Archease"/>
    <property type="match status" value="1"/>
</dbReference>
<organism evidence="7">
    <name type="scientific">Hemiselmis andersenii</name>
    <name type="common">Cryptophyte alga</name>
    <dbReference type="NCBI Taxonomy" id="464988"/>
    <lineage>
        <taxon>Eukaryota</taxon>
        <taxon>Cryptophyceae</taxon>
        <taxon>Cryptomonadales</taxon>
        <taxon>Hemiselmidaceae</taxon>
        <taxon>Hemiselmis</taxon>
    </lineage>
</organism>
<gene>
    <name evidence="7" type="ORF">HAND00432_LOCUS21177</name>
</gene>
<dbReference type="GO" id="GO:0046872">
    <property type="term" value="F:metal ion binding"/>
    <property type="evidence" value="ECO:0007669"/>
    <property type="project" value="UniProtKB-KW"/>
</dbReference>
<dbReference type="GO" id="GO:0072669">
    <property type="term" value="C:tRNA-splicing ligase complex"/>
    <property type="evidence" value="ECO:0007669"/>
    <property type="project" value="TreeGrafter"/>
</dbReference>
<evidence type="ECO:0000313" key="7">
    <source>
        <dbReference type="EMBL" id="CAD8970178.1"/>
    </source>
</evidence>
<dbReference type="InterPro" id="IPR023572">
    <property type="entry name" value="Archease_dom"/>
</dbReference>
<dbReference type="GO" id="GO:0006388">
    <property type="term" value="P:tRNA splicing, via endonucleolytic cleavage and ligation"/>
    <property type="evidence" value="ECO:0007669"/>
    <property type="project" value="TreeGrafter"/>
</dbReference>
<dbReference type="FunFam" id="3.55.10.10:FF:000001">
    <property type="entry name" value="protein archease isoform X1"/>
    <property type="match status" value="1"/>
</dbReference>
<name>A0A7S1EA40_HEMAN</name>
<dbReference type="SUPFAM" id="SSF69819">
    <property type="entry name" value="MTH1598-like"/>
    <property type="match status" value="1"/>
</dbReference>
<dbReference type="PANTHER" id="PTHR12682:SF11">
    <property type="entry name" value="PROTEIN ARCHEASE"/>
    <property type="match status" value="1"/>
</dbReference>
<dbReference type="InterPro" id="IPR002804">
    <property type="entry name" value="Archease"/>
</dbReference>
<evidence type="ECO:0000256" key="2">
    <source>
        <dbReference type="ARBA" id="ARBA00022694"/>
    </source>
</evidence>
<evidence type="ECO:0000256" key="3">
    <source>
        <dbReference type="ARBA" id="ARBA00022723"/>
    </source>
</evidence>
<feature type="compositionally biased region" description="Basic and acidic residues" evidence="5">
    <location>
        <begin position="16"/>
        <end position="28"/>
    </location>
</feature>
<proteinExistence type="inferred from homology"/>
<dbReference type="Gene3D" id="3.55.10.10">
    <property type="entry name" value="Archease domain"/>
    <property type="match status" value="1"/>
</dbReference>
<keyword evidence="4" id="KW-0106">Calcium</keyword>
<keyword evidence="2" id="KW-0819">tRNA processing</keyword>
<feature type="region of interest" description="Disordered" evidence="5">
    <location>
        <begin position="1"/>
        <end position="50"/>
    </location>
</feature>
<protein>
    <recommendedName>
        <fullName evidence="6">Archease domain-containing protein</fullName>
    </recommendedName>
</protein>
<sequence length="206" mass="23565">MDGGEPLPQRRRRKKAESGEARECDRTPLHTSVGEKGVGAQEDRCDGGVEKKDEEEWFPDQKIYGKYEYLDHTADVQFHTWGDSLPEAMEQQVVCMFSYITDLGTVEEVGESDVEVSAHDMQSLLYAFMDEFLYQFSVDGFVARRVTITSFDRETWKITAKGFGEKFQPRVKHPQGTEIKAITYSAMQILEDEDSQKAEIFVIVDI</sequence>
<evidence type="ECO:0000256" key="4">
    <source>
        <dbReference type="ARBA" id="ARBA00022837"/>
    </source>
</evidence>
<dbReference type="InterPro" id="IPR036820">
    <property type="entry name" value="Archease_dom_sf"/>
</dbReference>
<evidence type="ECO:0000256" key="5">
    <source>
        <dbReference type="SAM" id="MobiDB-lite"/>
    </source>
</evidence>
<evidence type="ECO:0000259" key="6">
    <source>
        <dbReference type="Pfam" id="PF01951"/>
    </source>
</evidence>
<reference evidence="7" key="1">
    <citation type="submission" date="2021-01" db="EMBL/GenBank/DDBJ databases">
        <authorList>
            <person name="Corre E."/>
            <person name="Pelletier E."/>
            <person name="Niang G."/>
            <person name="Scheremetjew M."/>
            <person name="Finn R."/>
            <person name="Kale V."/>
            <person name="Holt S."/>
            <person name="Cochrane G."/>
            <person name="Meng A."/>
            <person name="Brown T."/>
            <person name="Cohen L."/>
        </authorList>
    </citation>
    <scope>NUCLEOTIDE SEQUENCE</scope>
    <source>
        <strain evidence="7">CCMP644</strain>
    </source>
</reference>
<dbReference type="AlphaFoldDB" id="A0A7S1EA40"/>
<evidence type="ECO:0000256" key="1">
    <source>
        <dbReference type="ARBA" id="ARBA00007963"/>
    </source>
</evidence>
<feature type="compositionally biased region" description="Basic and acidic residues" evidence="5">
    <location>
        <begin position="41"/>
        <end position="50"/>
    </location>
</feature>
<dbReference type="EMBL" id="HBFX01035150">
    <property type="protein sequence ID" value="CAD8970178.1"/>
    <property type="molecule type" value="Transcribed_RNA"/>
</dbReference>
<dbReference type="PANTHER" id="PTHR12682">
    <property type="entry name" value="ARCHEASE"/>
    <property type="match status" value="1"/>
</dbReference>
<accession>A0A7S1EA40</accession>
<feature type="domain" description="Archease" evidence="6">
    <location>
        <begin position="67"/>
        <end position="206"/>
    </location>
</feature>